<gene>
    <name evidence="3" type="ORF">AAY42_12470</name>
</gene>
<name>A0A0Q1BIZ4_9FLAO</name>
<dbReference type="SUPFAM" id="SSF51735">
    <property type="entry name" value="NAD(P)-binding Rossmann-fold domains"/>
    <property type="match status" value="1"/>
</dbReference>
<dbReference type="STRING" id="346185.AAY42_12470"/>
<evidence type="ECO:0000256" key="1">
    <source>
        <dbReference type="ARBA" id="ARBA00023027"/>
    </source>
</evidence>
<dbReference type="Gene3D" id="3.40.50.720">
    <property type="entry name" value="NAD(P)-binding Rossmann-like Domain"/>
    <property type="match status" value="1"/>
</dbReference>
<dbReference type="EMBL" id="LCTZ01000002">
    <property type="protein sequence ID" value="KQC30596.1"/>
    <property type="molecule type" value="Genomic_DNA"/>
</dbReference>
<evidence type="ECO:0000313" key="3">
    <source>
        <dbReference type="EMBL" id="KQC30596.1"/>
    </source>
</evidence>
<feature type="domain" description="NAD-dependent epimerase/dehydratase" evidence="2">
    <location>
        <begin position="4"/>
        <end position="247"/>
    </location>
</feature>
<evidence type="ECO:0000259" key="2">
    <source>
        <dbReference type="Pfam" id="PF01370"/>
    </source>
</evidence>
<protein>
    <submittedName>
        <fullName evidence="3">NAD-dependent dehydratase</fullName>
    </submittedName>
</protein>
<sequence>MKKALVCGSGGFIGGHLVNRLKKEGYWVRGVDLKKNEYGNSNADESIVGDLRDINIVKQVVTDDLDEVYQLAADMGGAGFVFTGDNDADIMHNSALCNLNVLEEVKNKKVKKIFYSSSACMYPEYNQMNPDNPKCSEDSAYPAAPDSEYGWEKLFSERLYLTYHRNHGIDVRIARFHNIFGPEGTWDGGREKAPAALCRKVAEIENNGHIEVWGDGKQTRSFLLVDECVEGVRKLMESDFIGPVNIGSEEMISINDYAKMIINISGKNITIKNIDGPTGVAGRNSDNALIREKLGWEPSMSLRESTEITYKWISEQVKNKSLVNSGEVI</sequence>
<accession>A0A0Q1BIZ4</accession>
<keyword evidence="1" id="KW-0520">NAD</keyword>
<evidence type="ECO:0000313" key="4">
    <source>
        <dbReference type="Proteomes" id="UP000050827"/>
    </source>
</evidence>
<dbReference type="Proteomes" id="UP000050827">
    <property type="component" value="Unassembled WGS sequence"/>
</dbReference>
<dbReference type="Gene3D" id="3.90.25.10">
    <property type="entry name" value="UDP-galactose 4-epimerase, domain 1"/>
    <property type="match status" value="1"/>
</dbReference>
<dbReference type="PATRIC" id="fig|1547436.3.peg.2577"/>
<dbReference type="PANTHER" id="PTHR43574">
    <property type="entry name" value="EPIMERASE-RELATED"/>
    <property type="match status" value="1"/>
</dbReference>
<organism evidence="3 4">
    <name type="scientific">Flagellimonas eckloniae</name>
    <dbReference type="NCBI Taxonomy" id="346185"/>
    <lineage>
        <taxon>Bacteria</taxon>
        <taxon>Pseudomonadati</taxon>
        <taxon>Bacteroidota</taxon>
        <taxon>Flavobacteriia</taxon>
        <taxon>Flavobacteriales</taxon>
        <taxon>Flavobacteriaceae</taxon>
        <taxon>Flagellimonas</taxon>
    </lineage>
</organism>
<dbReference type="AlphaFoldDB" id="A0A0Q1BIZ4"/>
<proteinExistence type="predicted"/>
<comment type="caution">
    <text evidence="3">The sequence shown here is derived from an EMBL/GenBank/DDBJ whole genome shotgun (WGS) entry which is preliminary data.</text>
</comment>
<keyword evidence="4" id="KW-1185">Reference proteome</keyword>
<reference evidence="3 4" key="1">
    <citation type="submission" date="2015-04" db="EMBL/GenBank/DDBJ databases">
        <title>Complete genome of flavobacterium.</title>
        <authorList>
            <person name="Kwon Y.M."/>
            <person name="Kim S.-J."/>
        </authorList>
    </citation>
    <scope>NUCLEOTIDE SEQUENCE [LARGE SCALE GENOMIC DNA]</scope>
    <source>
        <strain evidence="3 4">DK169</strain>
    </source>
</reference>
<dbReference type="InterPro" id="IPR036291">
    <property type="entry name" value="NAD(P)-bd_dom_sf"/>
</dbReference>
<dbReference type="RefSeq" id="WP_055395690.1">
    <property type="nucleotide sequence ID" value="NZ_LCTZ01000002.1"/>
</dbReference>
<dbReference type="InterPro" id="IPR001509">
    <property type="entry name" value="Epimerase_deHydtase"/>
</dbReference>
<dbReference type="OrthoDB" id="9811743at2"/>
<dbReference type="Pfam" id="PF01370">
    <property type="entry name" value="Epimerase"/>
    <property type="match status" value="1"/>
</dbReference>